<sequence>MTSHITTHVLDAVAGVPAAGVGLTLSRHAGDGLAEVATGRTDADGRNRELGPAVLEPGTYRLVFATGEYFAAAGRPTFYPEVTIDFRVEEGQGHYHVPILLSPFAYSTYRGS</sequence>
<keyword evidence="6 8" id="KW-0378">Hydrolase</keyword>
<dbReference type="InterPro" id="IPR000895">
    <property type="entry name" value="Transthyretin/HIU_hydrolase"/>
</dbReference>
<dbReference type="PANTHER" id="PTHR10395:SF7">
    <property type="entry name" value="5-HYDROXYISOURATE HYDROLASE"/>
    <property type="match status" value="1"/>
</dbReference>
<comment type="similarity">
    <text evidence="3 8">Belongs to the transthyretin family. 5-hydroxyisourate hydrolase subfamily.</text>
</comment>
<comment type="caution">
    <text evidence="10">The sequence shown here is derived from an EMBL/GenBank/DDBJ whole genome shotgun (WGS) entry which is preliminary data.</text>
</comment>
<evidence type="ECO:0000256" key="8">
    <source>
        <dbReference type="RuleBase" id="RU361270"/>
    </source>
</evidence>
<gene>
    <name evidence="10" type="primary">uraH</name>
    <name evidence="10" type="ORF">GB883_18535</name>
</gene>
<evidence type="ECO:0000256" key="5">
    <source>
        <dbReference type="ARBA" id="ARBA00022631"/>
    </source>
</evidence>
<evidence type="ECO:0000256" key="4">
    <source>
        <dbReference type="ARBA" id="ARBA00011881"/>
    </source>
</evidence>
<dbReference type="PANTHER" id="PTHR10395">
    <property type="entry name" value="URICASE AND TRANSTHYRETIN-RELATED"/>
    <property type="match status" value="1"/>
</dbReference>
<organism evidence="10 11">
    <name type="scientific">Georgenia thermotolerans</name>
    <dbReference type="NCBI Taxonomy" id="527326"/>
    <lineage>
        <taxon>Bacteria</taxon>
        <taxon>Bacillati</taxon>
        <taxon>Actinomycetota</taxon>
        <taxon>Actinomycetes</taxon>
        <taxon>Micrococcales</taxon>
        <taxon>Bogoriellaceae</taxon>
        <taxon>Georgenia</taxon>
    </lineage>
</organism>
<evidence type="ECO:0000256" key="3">
    <source>
        <dbReference type="ARBA" id="ARBA00009850"/>
    </source>
</evidence>
<evidence type="ECO:0000313" key="11">
    <source>
        <dbReference type="Proteomes" id="UP000451860"/>
    </source>
</evidence>
<protein>
    <recommendedName>
        <fullName evidence="8">5-hydroxyisourate hydrolase</fullName>
        <shortName evidence="8">HIU hydrolase</shortName>
        <shortName evidence="8">HIUHase</shortName>
        <ecNumber evidence="8">3.5.2.17</ecNumber>
    </recommendedName>
</protein>
<dbReference type="InterPro" id="IPR014306">
    <property type="entry name" value="Hydroxyisourate_hydrolase"/>
</dbReference>
<dbReference type="PRINTS" id="PR00189">
    <property type="entry name" value="TRNSTHYRETIN"/>
</dbReference>
<comment type="catalytic activity">
    <reaction evidence="1 8">
        <text>5-hydroxyisourate + H2O = 5-hydroxy-2-oxo-4-ureido-2,5-dihydro-1H-imidazole-5-carboxylate + H(+)</text>
        <dbReference type="Rhea" id="RHEA:23736"/>
        <dbReference type="ChEBI" id="CHEBI:15377"/>
        <dbReference type="ChEBI" id="CHEBI:15378"/>
        <dbReference type="ChEBI" id="CHEBI:18072"/>
        <dbReference type="ChEBI" id="CHEBI:58639"/>
        <dbReference type="EC" id="3.5.2.17"/>
    </reaction>
</comment>
<dbReference type="EC" id="3.5.2.17" evidence="8"/>
<name>A0A7J5UJV3_9MICO</name>
<dbReference type="NCBIfam" id="TIGR02962">
    <property type="entry name" value="hdxy_isourate"/>
    <property type="match status" value="1"/>
</dbReference>
<keyword evidence="5 8" id="KW-0659">Purine metabolism</keyword>
<feature type="binding site" evidence="7">
    <location>
        <position position="46"/>
    </location>
    <ligand>
        <name>substrate</name>
    </ligand>
</feature>
<dbReference type="EMBL" id="WHJE01000147">
    <property type="protein sequence ID" value="KAE8762596.1"/>
    <property type="molecule type" value="Genomic_DNA"/>
</dbReference>
<dbReference type="Pfam" id="PF00576">
    <property type="entry name" value="Transthyretin"/>
    <property type="match status" value="1"/>
</dbReference>
<dbReference type="SMART" id="SM00095">
    <property type="entry name" value="TR_THY"/>
    <property type="match status" value="1"/>
</dbReference>
<dbReference type="InterPro" id="IPR036817">
    <property type="entry name" value="Transthyretin/HIU_hydrolase_sf"/>
</dbReference>
<dbReference type="GO" id="GO:0033971">
    <property type="term" value="F:hydroxyisourate hydrolase activity"/>
    <property type="evidence" value="ECO:0007669"/>
    <property type="project" value="UniProtKB-EC"/>
</dbReference>
<feature type="domain" description="Transthyretin/hydroxyisourate hydrolase" evidence="9">
    <location>
        <begin position="1"/>
        <end position="111"/>
    </location>
</feature>
<dbReference type="Proteomes" id="UP000451860">
    <property type="component" value="Unassembled WGS sequence"/>
</dbReference>
<proteinExistence type="inferred from homology"/>
<dbReference type="Gene3D" id="2.60.40.180">
    <property type="entry name" value="Transthyretin/hydroxyisourate hydrolase domain"/>
    <property type="match status" value="1"/>
</dbReference>
<feature type="binding site" evidence="7">
    <location>
        <position position="8"/>
    </location>
    <ligand>
        <name>substrate</name>
    </ligand>
</feature>
<dbReference type="RefSeq" id="WP_152203769.1">
    <property type="nucleotide sequence ID" value="NZ_VUKF01000034.1"/>
</dbReference>
<feature type="binding site" evidence="7">
    <location>
        <position position="109"/>
    </location>
    <ligand>
        <name>substrate</name>
    </ligand>
</feature>
<dbReference type="SUPFAM" id="SSF49472">
    <property type="entry name" value="Transthyretin (synonym: prealbumin)"/>
    <property type="match status" value="1"/>
</dbReference>
<accession>A0A7J5UJV3</accession>
<evidence type="ECO:0000313" key="10">
    <source>
        <dbReference type="EMBL" id="KAE8762596.1"/>
    </source>
</evidence>
<evidence type="ECO:0000256" key="2">
    <source>
        <dbReference type="ARBA" id="ARBA00002704"/>
    </source>
</evidence>
<evidence type="ECO:0000256" key="1">
    <source>
        <dbReference type="ARBA" id="ARBA00001043"/>
    </source>
</evidence>
<dbReference type="InterPro" id="IPR023416">
    <property type="entry name" value="Transthyretin/HIU_hydrolase_d"/>
</dbReference>
<reference evidence="10 11" key="1">
    <citation type="submission" date="2019-10" db="EMBL/GenBank/DDBJ databases">
        <title>Georgenia wutianyii sp. nov. and Georgenia yuyongxinii sp. nov. isolated from plateau pika (Ochotona curzoniae) in the Qinghai-Tibet plateau of China.</title>
        <authorList>
            <person name="Tian Z."/>
        </authorList>
    </citation>
    <scope>NUCLEOTIDE SEQUENCE [LARGE SCALE GENOMIC DNA]</scope>
    <source>
        <strain evidence="10 11">DSM 21501</strain>
    </source>
</reference>
<keyword evidence="11" id="KW-1185">Reference proteome</keyword>
<comment type="subunit">
    <text evidence="4 8">Homotetramer.</text>
</comment>
<dbReference type="AlphaFoldDB" id="A0A7J5UJV3"/>
<evidence type="ECO:0000256" key="6">
    <source>
        <dbReference type="ARBA" id="ARBA00022801"/>
    </source>
</evidence>
<comment type="function">
    <text evidence="2">Catalyzes the hydrolysis of 5-hydroxyisourate (HIU) to 2-oxo-4-hydroxy-4-carboxy-5-ureidoimidazoline (OHCU).</text>
</comment>
<dbReference type="GO" id="GO:0006144">
    <property type="term" value="P:purine nucleobase metabolic process"/>
    <property type="evidence" value="ECO:0007669"/>
    <property type="project" value="UniProtKB-KW"/>
</dbReference>
<evidence type="ECO:0000259" key="9">
    <source>
        <dbReference type="SMART" id="SM00095"/>
    </source>
</evidence>
<dbReference type="CDD" id="cd05822">
    <property type="entry name" value="TLP_HIUase"/>
    <property type="match status" value="1"/>
</dbReference>
<dbReference type="OrthoDB" id="9792386at2"/>
<evidence type="ECO:0000256" key="7">
    <source>
        <dbReference type="PIRSR" id="PIRSR600895-51"/>
    </source>
</evidence>